<comment type="caution">
    <text evidence="13">The sequence shown here is derived from an EMBL/GenBank/DDBJ whole genome shotgun (WGS) entry which is preliminary data.</text>
</comment>
<feature type="transmembrane region" description="Helical" evidence="11">
    <location>
        <begin position="279"/>
        <end position="299"/>
    </location>
</feature>
<keyword evidence="8 11" id="KW-0472">Membrane</keyword>
<dbReference type="Proteomes" id="UP000298860">
    <property type="component" value="Unassembled WGS sequence"/>
</dbReference>
<dbReference type="PANTHER" id="PTHR43528:SF1">
    <property type="entry name" value="ALPHA-KETOGLUTARATE PERMEASE"/>
    <property type="match status" value="1"/>
</dbReference>
<feature type="transmembrane region" description="Helical" evidence="11">
    <location>
        <begin position="406"/>
        <end position="424"/>
    </location>
</feature>
<feature type="transmembrane region" description="Helical" evidence="11">
    <location>
        <begin position="311"/>
        <end position="330"/>
    </location>
</feature>
<feature type="transmembrane region" description="Helical" evidence="11">
    <location>
        <begin position="118"/>
        <end position="139"/>
    </location>
</feature>
<dbReference type="InterPro" id="IPR020846">
    <property type="entry name" value="MFS_dom"/>
</dbReference>
<name>A0A4D4J296_9PSEU</name>
<dbReference type="InterPro" id="IPR036259">
    <property type="entry name" value="MFS_trans_sf"/>
</dbReference>
<evidence type="ECO:0000313" key="13">
    <source>
        <dbReference type="EMBL" id="GDY29534.1"/>
    </source>
</evidence>
<feature type="transmembrane region" description="Helical" evidence="11">
    <location>
        <begin position="376"/>
        <end position="400"/>
    </location>
</feature>
<dbReference type="PROSITE" id="PS00217">
    <property type="entry name" value="SUGAR_TRANSPORT_2"/>
    <property type="match status" value="1"/>
</dbReference>
<sequence>MPTAERDRQEPDLPTVRKAVAAGAMGNCIEWFDYGVYSYVAATIGKVFFPSHSSTAALLSSFGVLAVSFVVRPFGGFFFGPLGDKFGRRRVLATTIILMSAATFVIGVLPTYEKVGVLAPALLVLARLVQGFSTGGEYGGAATFIAEYAPDRRRGFMGSWLEFGTLTGFSLGAGIAAVCTVALPQDSMLAWGWRIPFLIAGPLGLIGLYLRTRLEDTPAFEAMLHENEVARSPLRETITQNWRQILNLIGIVVLINVADYTLLTYMPSYLTETLKIGETTSLLVTIGVMLAMMVVIAPLGALSDRIGRKPVLMTACVGYLLLSYPAFVLMSHGSVVQTALGMGLMALLLVLLLSVIGSTLPAMFPCRVRYGSFAIGYNLSTSAFGGTAPFVITALIKATGSTMVPAYYLMAAALIAAVPILIIPETAGASLRIKATEAPGLVATPTK</sequence>
<evidence type="ECO:0000256" key="7">
    <source>
        <dbReference type="ARBA" id="ARBA00022989"/>
    </source>
</evidence>
<evidence type="ECO:0000256" key="9">
    <source>
        <dbReference type="ARBA" id="ARBA00037295"/>
    </source>
</evidence>
<dbReference type="RefSeq" id="WP_225978111.1">
    <property type="nucleotide sequence ID" value="NZ_BJFL01000003.1"/>
</dbReference>
<comment type="similarity">
    <text evidence="2">Belongs to the major facilitator superfamily. Metabolite:H+ Symporter (MHS) family (TC 2.A.1.6) family.</text>
</comment>
<evidence type="ECO:0000256" key="8">
    <source>
        <dbReference type="ARBA" id="ARBA00023136"/>
    </source>
</evidence>
<comment type="subcellular location">
    <subcellularLocation>
        <location evidence="1">Cell membrane</location>
        <topology evidence="1">Multi-pass membrane protein</topology>
    </subcellularLocation>
</comment>
<keyword evidence="3" id="KW-0813">Transport</keyword>
<keyword evidence="7 11" id="KW-1133">Transmembrane helix</keyword>
<dbReference type="FunFam" id="1.20.1250.20:FF:000001">
    <property type="entry name" value="Dicarboxylate MFS transporter"/>
    <property type="match status" value="1"/>
</dbReference>
<proteinExistence type="inferred from homology"/>
<reference evidence="14" key="1">
    <citation type="submission" date="2019-04" db="EMBL/GenBank/DDBJ databases">
        <title>Draft genome sequence of Pseudonocardiaceae bacterium SL3-2-4.</title>
        <authorList>
            <person name="Ningsih F."/>
            <person name="Yokota A."/>
            <person name="Sakai Y."/>
            <person name="Nanatani K."/>
            <person name="Yabe S."/>
            <person name="Oetari A."/>
            <person name="Sjamsuridzal W."/>
        </authorList>
    </citation>
    <scope>NUCLEOTIDE SEQUENCE [LARGE SCALE GENOMIC DNA]</scope>
    <source>
        <strain evidence="14">SL3-2-4</strain>
    </source>
</reference>
<evidence type="ECO:0000256" key="1">
    <source>
        <dbReference type="ARBA" id="ARBA00004651"/>
    </source>
</evidence>
<evidence type="ECO:0000256" key="6">
    <source>
        <dbReference type="ARBA" id="ARBA00022847"/>
    </source>
</evidence>
<comment type="function">
    <text evidence="9">May be a proton symporter involved in the uptake of osmolytes such as proline and glycine betaine.</text>
</comment>
<feature type="transmembrane region" description="Helical" evidence="11">
    <location>
        <begin position="160"/>
        <end position="183"/>
    </location>
</feature>
<dbReference type="Pfam" id="PF00083">
    <property type="entry name" value="Sugar_tr"/>
    <property type="match status" value="1"/>
</dbReference>
<dbReference type="SUPFAM" id="SSF103473">
    <property type="entry name" value="MFS general substrate transporter"/>
    <property type="match status" value="1"/>
</dbReference>
<dbReference type="PANTHER" id="PTHR43528">
    <property type="entry name" value="ALPHA-KETOGLUTARATE PERMEASE"/>
    <property type="match status" value="1"/>
</dbReference>
<evidence type="ECO:0000313" key="14">
    <source>
        <dbReference type="Proteomes" id="UP000298860"/>
    </source>
</evidence>
<keyword evidence="6" id="KW-0769">Symport</keyword>
<feature type="transmembrane region" description="Helical" evidence="11">
    <location>
        <begin position="245"/>
        <end position="267"/>
    </location>
</feature>
<keyword evidence="5 11" id="KW-0812">Transmembrane</keyword>
<dbReference type="AlphaFoldDB" id="A0A4D4J296"/>
<dbReference type="EMBL" id="BJFL01000003">
    <property type="protein sequence ID" value="GDY29534.1"/>
    <property type="molecule type" value="Genomic_DNA"/>
</dbReference>
<feature type="domain" description="Major facilitator superfamily (MFS) profile" evidence="12">
    <location>
        <begin position="19"/>
        <end position="427"/>
    </location>
</feature>
<dbReference type="InterPro" id="IPR051084">
    <property type="entry name" value="H+-coupled_symporters"/>
</dbReference>
<feature type="transmembrane region" description="Helical" evidence="11">
    <location>
        <begin position="189"/>
        <end position="210"/>
    </location>
</feature>
<dbReference type="Gene3D" id="1.20.1250.20">
    <property type="entry name" value="MFS general substrate transporter like domains"/>
    <property type="match status" value="2"/>
</dbReference>
<feature type="transmembrane region" description="Helical" evidence="11">
    <location>
        <begin position="56"/>
        <end position="79"/>
    </location>
</feature>
<accession>A0A4D4J296</accession>
<feature type="transmembrane region" description="Helical" evidence="11">
    <location>
        <begin position="342"/>
        <end position="364"/>
    </location>
</feature>
<dbReference type="InterPro" id="IPR005828">
    <property type="entry name" value="MFS_sugar_transport-like"/>
</dbReference>
<evidence type="ECO:0000256" key="10">
    <source>
        <dbReference type="ARBA" id="ARBA00039918"/>
    </source>
</evidence>
<keyword evidence="4" id="KW-1003">Cell membrane</keyword>
<protein>
    <recommendedName>
        <fullName evidence="10">Putative proline/betaine transporter</fullName>
    </recommendedName>
</protein>
<dbReference type="InterPro" id="IPR005829">
    <property type="entry name" value="Sugar_transporter_CS"/>
</dbReference>
<dbReference type="GO" id="GO:0015293">
    <property type="term" value="F:symporter activity"/>
    <property type="evidence" value="ECO:0007669"/>
    <property type="project" value="UniProtKB-KW"/>
</dbReference>
<evidence type="ECO:0000259" key="12">
    <source>
        <dbReference type="PROSITE" id="PS50850"/>
    </source>
</evidence>
<dbReference type="GO" id="GO:0005886">
    <property type="term" value="C:plasma membrane"/>
    <property type="evidence" value="ECO:0007669"/>
    <property type="project" value="UniProtKB-SubCell"/>
</dbReference>
<dbReference type="PROSITE" id="PS00216">
    <property type="entry name" value="SUGAR_TRANSPORT_1"/>
    <property type="match status" value="1"/>
</dbReference>
<dbReference type="InterPro" id="IPR011701">
    <property type="entry name" value="MFS"/>
</dbReference>
<organism evidence="13 14">
    <name type="scientific">Gandjariella thermophila</name>
    <dbReference type="NCBI Taxonomy" id="1931992"/>
    <lineage>
        <taxon>Bacteria</taxon>
        <taxon>Bacillati</taxon>
        <taxon>Actinomycetota</taxon>
        <taxon>Actinomycetes</taxon>
        <taxon>Pseudonocardiales</taxon>
        <taxon>Pseudonocardiaceae</taxon>
        <taxon>Gandjariella</taxon>
    </lineage>
</organism>
<dbReference type="Pfam" id="PF07690">
    <property type="entry name" value="MFS_1"/>
    <property type="match status" value="1"/>
</dbReference>
<evidence type="ECO:0000256" key="2">
    <source>
        <dbReference type="ARBA" id="ARBA00008240"/>
    </source>
</evidence>
<feature type="transmembrane region" description="Helical" evidence="11">
    <location>
        <begin position="91"/>
        <end position="112"/>
    </location>
</feature>
<dbReference type="PROSITE" id="PS50850">
    <property type="entry name" value="MFS"/>
    <property type="match status" value="1"/>
</dbReference>
<keyword evidence="14" id="KW-1185">Reference proteome</keyword>
<evidence type="ECO:0000256" key="3">
    <source>
        <dbReference type="ARBA" id="ARBA00022448"/>
    </source>
</evidence>
<evidence type="ECO:0000256" key="5">
    <source>
        <dbReference type="ARBA" id="ARBA00022692"/>
    </source>
</evidence>
<evidence type="ECO:0000256" key="4">
    <source>
        <dbReference type="ARBA" id="ARBA00022475"/>
    </source>
</evidence>
<evidence type="ECO:0000256" key="11">
    <source>
        <dbReference type="SAM" id="Phobius"/>
    </source>
</evidence>
<gene>
    <name evidence="13" type="ORF">GTS_11670</name>
</gene>